<keyword evidence="2" id="KW-1185">Reference proteome</keyword>
<evidence type="ECO:0000313" key="1">
    <source>
        <dbReference type="EMBL" id="RDU98024.1"/>
    </source>
</evidence>
<protein>
    <submittedName>
        <fullName evidence="1">DUF4279 domain-containing protein</fullName>
    </submittedName>
</protein>
<sequence>MTIGVRQLAHATFHVMGDSLVPAFWTAYFGVQPDTTIAKGKPFTTPSGRPNRAPGRVGLWGLDSKKFVRSDSLEPHLRYLVTRLDLTRSGLPELLSSMSVKARFWCYWDNETGDRVPDVPDDVQMLIESLGGSVEIDEYR</sequence>
<dbReference type="EMBL" id="QRGA01000008">
    <property type="protein sequence ID" value="RDU98024.1"/>
    <property type="molecule type" value="Genomic_DNA"/>
</dbReference>
<evidence type="ECO:0000313" key="2">
    <source>
        <dbReference type="Proteomes" id="UP000256838"/>
    </source>
</evidence>
<dbReference type="OrthoDB" id="9095800at2"/>
<gene>
    <name evidence="1" type="ORF">DWV00_15990</name>
</gene>
<reference evidence="1 2" key="1">
    <citation type="submission" date="2018-08" db="EMBL/GenBank/DDBJ databases">
        <title>Paraburkholderia sp. DHOM06 isolated from forest soil.</title>
        <authorList>
            <person name="Gao Z.-H."/>
            <person name="Qiu L.-H."/>
        </authorList>
    </citation>
    <scope>NUCLEOTIDE SEQUENCE [LARGE SCALE GENOMIC DNA]</scope>
    <source>
        <strain evidence="1 2">DHOM06</strain>
    </source>
</reference>
<name>A0A3D8JZG9_9BURK</name>
<dbReference type="AlphaFoldDB" id="A0A3D8JZG9"/>
<comment type="caution">
    <text evidence="1">The sequence shown here is derived from an EMBL/GenBank/DDBJ whole genome shotgun (WGS) entry which is preliminary data.</text>
</comment>
<dbReference type="InterPro" id="IPR025459">
    <property type="entry name" value="DUF4279"/>
</dbReference>
<proteinExistence type="predicted"/>
<dbReference type="Proteomes" id="UP000256838">
    <property type="component" value="Unassembled WGS sequence"/>
</dbReference>
<dbReference type="Pfam" id="PF14106">
    <property type="entry name" value="DUF4279"/>
    <property type="match status" value="1"/>
</dbReference>
<accession>A0A3D8JZG9</accession>
<organism evidence="1 2">
    <name type="scientific">Trinickia dinghuensis</name>
    <dbReference type="NCBI Taxonomy" id="2291023"/>
    <lineage>
        <taxon>Bacteria</taxon>
        <taxon>Pseudomonadati</taxon>
        <taxon>Pseudomonadota</taxon>
        <taxon>Betaproteobacteria</taxon>
        <taxon>Burkholderiales</taxon>
        <taxon>Burkholderiaceae</taxon>
        <taxon>Trinickia</taxon>
    </lineage>
</organism>